<organism evidence="2">
    <name type="scientific">Arundo donax</name>
    <name type="common">Giant reed</name>
    <name type="synonym">Donax arundinaceus</name>
    <dbReference type="NCBI Taxonomy" id="35708"/>
    <lineage>
        <taxon>Eukaryota</taxon>
        <taxon>Viridiplantae</taxon>
        <taxon>Streptophyta</taxon>
        <taxon>Embryophyta</taxon>
        <taxon>Tracheophyta</taxon>
        <taxon>Spermatophyta</taxon>
        <taxon>Magnoliopsida</taxon>
        <taxon>Liliopsida</taxon>
        <taxon>Poales</taxon>
        <taxon>Poaceae</taxon>
        <taxon>PACMAD clade</taxon>
        <taxon>Arundinoideae</taxon>
        <taxon>Arundineae</taxon>
        <taxon>Arundo</taxon>
    </lineage>
</organism>
<dbReference type="AlphaFoldDB" id="A0A0A8ZE89"/>
<protein>
    <submittedName>
        <fullName evidence="2">Uncharacterized protein</fullName>
    </submittedName>
</protein>
<proteinExistence type="predicted"/>
<evidence type="ECO:0000313" key="2">
    <source>
        <dbReference type="EMBL" id="JAD33177.1"/>
    </source>
</evidence>
<name>A0A0A8ZE89_ARUDO</name>
<feature type="compositionally biased region" description="Gly residues" evidence="1">
    <location>
        <begin position="71"/>
        <end position="80"/>
    </location>
</feature>
<sequence>MPHHRLAASLTDRIAAHPHREIGLRHLDLKHQAILRPAAMLPPGEEVPRHCLSGSRPDFRRALGGSEEQRTGGGVAARRG</sequence>
<feature type="region of interest" description="Disordered" evidence="1">
    <location>
        <begin position="42"/>
        <end position="80"/>
    </location>
</feature>
<reference evidence="2" key="2">
    <citation type="journal article" date="2015" name="Data Brief">
        <title>Shoot transcriptome of the giant reed, Arundo donax.</title>
        <authorList>
            <person name="Barrero R.A."/>
            <person name="Guerrero F.D."/>
            <person name="Moolhuijzen P."/>
            <person name="Goolsby J.A."/>
            <person name="Tidwell J."/>
            <person name="Bellgard S.E."/>
            <person name="Bellgard M.I."/>
        </authorList>
    </citation>
    <scope>NUCLEOTIDE SEQUENCE</scope>
    <source>
        <tissue evidence="2">Shoot tissue taken approximately 20 cm above the soil surface</tissue>
    </source>
</reference>
<dbReference type="EMBL" id="GBRH01264718">
    <property type="protein sequence ID" value="JAD33177.1"/>
    <property type="molecule type" value="Transcribed_RNA"/>
</dbReference>
<evidence type="ECO:0000256" key="1">
    <source>
        <dbReference type="SAM" id="MobiDB-lite"/>
    </source>
</evidence>
<reference evidence="2" key="1">
    <citation type="submission" date="2014-09" db="EMBL/GenBank/DDBJ databases">
        <authorList>
            <person name="Magalhaes I.L.F."/>
            <person name="Oliveira U."/>
            <person name="Santos F.R."/>
            <person name="Vidigal T.H.D.A."/>
            <person name="Brescovit A.D."/>
            <person name="Santos A.J."/>
        </authorList>
    </citation>
    <scope>NUCLEOTIDE SEQUENCE</scope>
    <source>
        <tissue evidence="2">Shoot tissue taken approximately 20 cm above the soil surface</tissue>
    </source>
</reference>
<accession>A0A0A8ZE89</accession>